<dbReference type="Proteomes" id="UP000607653">
    <property type="component" value="Unassembled WGS sequence"/>
</dbReference>
<dbReference type="AlphaFoldDB" id="A0A822XRM6"/>
<keyword evidence="2" id="KW-1185">Reference proteome</keyword>
<organism evidence="1 2">
    <name type="scientific">Nelumbo nucifera</name>
    <name type="common">Sacred lotus</name>
    <dbReference type="NCBI Taxonomy" id="4432"/>
    <lineage>
        <taxon>Eukaryota</taxon>
        <taxon>Viridiplantae</taxon>
        <taxon>Streptophyta</taxon>
        <taxon>Embryophyta</taxon>
        <taxon>Tracheophyta</taxon>
        <taxon>Spermatophyta</taxon>
        <taxon>Magnoliopsida</taxon>
        <taxon>Proteales</taxon>
        <taxon>Nelumbonaceae</taxon>
        <taxon>Nelumbo</taxon>
    </lineage>
</organism>
<name>A0A822XRM6_NELNU</name>
<gene>
    <name evidence="1" type="ORF">HUJ06_024543</name>
</gene>
<evidence type="ECO:0000313" key="1">
    <source>
        <dbReference type="EMBL" id="DAD23080.1"/>
    </source>
</evidence>
<evidence type="ECO:0000313" key="2">
    <source>
        <dbReference type="Proteomes" id="UP000607653"/>
    </source>
</evidence>
<protein>
    <submittedName>
        <fullName evidence="1">Uncharacterized protein</fullName>
    </submittedName>
</protein>
<accession>A0A822XRM6</accession>
<proteinExistence type="predicted"/>
<comment type="caution">
    <text evidence="1">The sequence shown here is derived from an EMBL/GenBank/DDBJ whole genome shotgun (WGS) entry which is preliminary data.</text>
</comment>
<reference evidence="1 2" key="1">
    <citation type="journal article" date="2020" name="Mol. Biol. Evol.">
        <title>Distinct Expression and Methylation Patterns for Genes with Different Fates following a Single Whole-Genome Duplication in Flowering Plants.</title>
        <authorList>
            <person name="Shi T."/>
            <person name="Rahmani R.S."/>
            <person name="Gugger P.F."/>
            <person name="Wang M."/>
            <person name="Li H."/>
            <person name="Zhang Y."/>
            <person name="Li Z."/>
            <person name="Wang Q."/>
            <person name="Van de Peer Y."/>
            <person name="Marchal K."/>
            <person name="Chen J."/>
        </authorList>
    </citation>
    <scope>NUCLEOTIDE SEQUENCE [LARGE SCALE GENOMIC DNA]</scope>
    <source>
        <tissue evidence="1">Leaf</tissue>
    </source>
</reference>
<sequence>MTEFKFSIVIPSISFQVKRLSGALNPAYKAHSDDKLLARKAEKAEKVMHLICWGPS</sequence>
<dbReference type="EMBL" id="DUZY01000001">
    <property type="protein sequence ID" value="DAD23080.1"/>
    <property type="molecule type" value="Genomic_DNA"/>
</dbReference>